<feature type="transmembrane region" description="Helical" evidence="6">
    <location>
        <begin position="390"/>
        <end position="411"/>
    </location>
</feature>
<name>A0A1L7X4Q5_9HELO</name>
<evidence type="ECO:0000313" key="8">
    <source>
        <dbReference type="Proteomes" id="UP000184330"/>
    </source>
</evidence>
<feature type="transmembrane region" description="Helical" evidence="6">
    <location>
        <begin position="146"/>
        <end position="165"/>
    </location>
</feature>
<dbReference type="SUPFAM" id="SSF103473">
    <property type="entry name" value="MFS general substrate transporter"/>
    <property type="match status" value="1"/>
</dbReference>
<dbReference type="PANTHER" id="PTHR23501">
    <property type="entry name" value="MAJOR FACILITATOR SUPERFAMILY"/>
    <property type="match status" value="1"/>
</dbReference>
<dbReference type="AlphaFoldDB" id="A0A1L7X4Q5"/>
<accession>A0A1L7X4Q5</accession>
<feature type="transmembrane region" description="Helical" evidence="6">
    <location>
        <begin position="352"/>
        <end position="375"/>
    </location>
</feature>
<dbReference type="PANTHER" id="PTHR23501:SF200">
    <property type="entry name" value="TRANSPORTER, PUTATIVE (AFU_ORTHOLOGUE AFUA_3G01360)-RELATED"/>
    <property type="match status" value="1"/>
</dbReference>
<feature type="transmembrane region" description="Helical" evidence="6">
    <location>
        <begin position="234"/>
        <end position="257"/>
    </location>
</feature>
<protein>
    <submittedName>
        <fullName evidence="7">Related to transporter (Major facilitator superfamily)</fullName>
    </submittedName>
</protein>
<keyword evidence="4 6" id="KW-0472">Membrane</keyword>
<evidence type="ECO:0000256" key="3">
    <source>
        <dbReference type="ARBA" id="ARBA00022989"/>
    </source>
</evidence>
<dbReference type="OrthoDB" id="2241241at2759"/>
<evidence type="ECO:0000313" key="7">
    <source>
        <dbReference type="EMBL" id="CZR59977.1"/>
    </source>
</evidence>
<dbReference type="InterPro" id="IPR011701">
    <property type="entry name" value="MFS"/>
</dbReference>
<gene>
    <name evidence="7" type="ORF">PAC_09872</name>
</gene>
<evidence type="ECO:0000256" key="1">
    <source>
        <dbReference type="ARBA" id="ARBA00004141"/>
    </source>
</evidence>
<feature type="region of interest" description="Disordered" evidence="5">
    <location>
        <begin position="15"/>
        <end position="40"/>
    </location>
</feature>
<reference evidence="7 8" key="1">
    <citation type="submission" date="2016-03" db="EMBL/GenBank/DDBJ databases">
        <authorList>
            <person name="Ploux O."/>
        </authorList>
    </citation>
    <scope>NUCLEOTIDE SEQUENCE [LARGE SCALE GENOMIC DNA]</scope>
    <source>
        <strain evidence="7 8">UAMH 11012</strain>
    </source>
</reference>
<keyword evidence="3 6" id="KW-1133">Transmembrane helix</keyword>
<feature type="transmembrane region" description="Helical" evidence="6">
    <location>
        <begin position="277"/>
        <end position="302"/>
    </location>
</feature>
<evidence type="ECO:0000256" key="6">
    <source>
        <dbReference type="SAM" id="Phobius"/>
    </source>
</evidence>
<organism evidence="7 8">
    <name type="scientific">Phialocephala subalpina</name>
    <dbReference type="NCBI Taxonomy" id="576137"/>
    <lineage>
        <taxon>Eukaryota</taxon>
        <taxon>Fungi</taxon>
        <taxon>Dikarya</taxon>
        <taxon>Ascomycota</taxon>
        <taxon>Pezizomycotina</taxon>
        <taxon>Leotiomycetes</taxon>
        <taxon>Helotiales</taxon>
        <taxon>Mollisiaceae</taxon>
        <taxon>Phialocephala</taxon>
        <taxon>Phialocephala fortinii species complex</taxon>
    </lineage>
</organism>
<dbReference type="Proteomes" id="UP000184330">
    <property type="component" value="Unassembled WGS sequence"/>
</dbReference>
<evidence type="ECO:0000256" key="5">
    <source>
        <dbReference type="SAM" id="MobiDB-lite"/>
    </source>
</evidence>
<dbReference type="GO" id="GO:0015343">
    <property type="term" value="F:siderophore-iron transmembrane transporter activity"/>
    <property type="evidence" value="ECO:0007669"/>
    <property type="project" value="TreeGrafter"/>
</dbReference>
<evidence type="ECO:0000256" key="4">
    <source>
        <dbReference type="ARBA" id="ARBA00023136"/>
    </source>
</evidence>
<feature type="transmembrane region" description="Helical" evidence="6">
    <location>
        <begin position="418"/>
        <end position="437"/>
    </location>
</feature>
<dbReference type="EMBL" id="FJOG01000015">
    <property type="protein sequence ID" value="CZR59977.1"/>
    <property type="molecule type" value="Genomic_DNA"/>
</dbReference>
<feature type="transmembrane region" description="Helical" evidence="6">
    <location>
        <begin position="77"/>
        <end position="92"/>
    </location>
</feature>
<keyword evidence="8" id="KW-1185">Reference proteome</keyword>
<sequence length="591" mass="64811">MGIITTISAQLRPVPDTIHSEEVHEMPRTADPKNDDDKNDANVDVEALQKPVFDPHPPVEAGVAAVEAVQAVWGKRGRYFIIAGLAMMMIMYELDNSTVYVYQNYATSAFNFISLLGTLGTAGVIVFAVIKPPIAKLSNIIGRGETYILTITCYLLSYILCASAKSINAYAAGYIFYCIGQSGTNIMNDIIISDITTARWRGFGIGISFFPFLIMPWCAAFITESVIDGIGWRWGIGMFCFLMPFAASFIIATLLYYQGKARKAGIVVRQKMTVYEFCSQIDLGGSILFCGGFAMLLLPLTLASTTTSRWRTPYLDALIAVGGALLLILPWYEKYMAKYPLVPIHYFKSLSIVTAILLIATDSMGFSVTHTYLYAWSTIAHNFSIRVTTFYIYCNGVMQCLAGIGAGWIMMKTRRYKWLVMAGACIRLIGYGVMIRLRGADNSIGELVVVQLIQGVGSGIIQTSVLVGAQIQVPHSQLAQITALVICFSFLGSSIGACIAGGVYTGTFKDQLRNQLGGSAANSTLVDQLFNSITGVLPEWETPQRIAIDNAYTNVMRFFTYAAIAASVPSFIMAWFMPNNELPDQNNLVEE</sequence>
<feature type="transmembrane region" description="Helical" evidence="6">
    <location>
        <begin position="314"/>
        <end position="332"/>
    </location>
</feature>
<comment type="subcellular location">
    <subcellularLocation>
        <location evidence="1">Membrane</location>
        <topology evidence="1">Multi-pass membrane protein</topology>
    </subcellularLocation>
</comment>
<dbReference type="Gene3D" id="1.20.1250.20">
    <property type="entry name" value="MFS general substrate transporter like domains"/>
    <property type="match status" value="2"/>
</dbReference>
<feature type="compositionally biased region" description="Basic and acidic residues" evidence="5">
    <location>
        <begin position="18"/>
        <end position="40"/>
    </location>
</feature>
<proteinExistence type="predicted"/>
<dbReference type="Pfam" id="PF07690">
    <property type="entry name" value="MFS_1"/>
    <property type="match status" value="1"/>
</dbReference>
<feature type="transmembrane region" description="Helical" evidence="6">
    <location>
        <begin position="112"/>
        <end position="134"/>
    </location>
</feature>
<feature type="transmembrane region" description="Helical" evidence="6">
    <location>
        <begin position="558"/>
        <end position="577"/>
    </location>
</feature>
<feature type="transmembrane region" description="Helical" evidence="6">
    <location>
        <begin position="203"/>
        <end position="222"/>
    </location>
</feature>
<feature type="transmembrane region" description="Helical" evidence="6">
    <location>
        <begin position="481"/>
        <end position="504"/>
    </location>
</feature>
<evidence type="ECO:0000256" key="2">
    <source>
        <dbReference type="ARBA" id="ARBA00022692"/>
    </source>
</evidence>
<dbReference type="GO" id="GO:0005886">
    <property type="term" value="C:plasma membrane"/>
    <property type="evidence" value="ECO:0007669"/>
    <property type="project" value="TreeGrafter"/>
</dbReference>
<keyword evidence="2 6" id="KW-0812">Transmembrane</keyword>
<dbReference type="InterPro" id="IPR036259">
    <property type="entry name" value="MFS_trans_sf"/>
</dbReference>